<evidence type="ECO:0000256" key="2">
    <source>
        <dbReference type="SAM" id="MobiDB-lite"/>
    </source>
</evidence>
<dbReference type="GO" id="GO:0003677">
    <property type="term" value="F:DNA binding"/>
    <property type="evidence" value="ECO:0007669"/>
    <property type="project" value="UniProtKB-UniRule"/>
</dbReference>
<dbReference type="InParanoid" id="A0A369JL75"/>
<feature type="DNA-binding region" description="HMG box" evidence="1">
    <location>
        <begin position="295"/>
        <end position="360"/>
    </location>
</feature>
<sequence length="360" mass="39498">MPAIRTVPSFQGPLRLLGFSHRSTMEGIPGIVKRLLGLHGGCPTFISNPTTVISDAHGMDMGTEAASDPPARDTSPPLEHQWTAINKIDDTDSIIAEAASDNADQLEPSAPQLSRKSSVDSLLSFAGSYTLQYPSLDLQDLFPEPARLLSPLTFYPLPTPPLPSFLPSQDALQMLDNEHSDFMGVPPSPSDVAALPLAQPFPTSFLSAESSLGPVPSSLLFWEYPSPATYQLSQPTDVFQQSSSDLPPQTPFNSSPQSLFLTEPQPPSAPPSMPTRSVIRHRRLASPHKRRAGHIPQTSNAFILFRSDLSRKYKGKKILQQKTLSKRAGEKWHALPEEQKAVYEEQAQKGRDIARRQHQV</sequence>
<dbReference type="SUPFAM" id="SSF47095">
    <property type="entry name" value="HMG-box"/>
    <property type="match status" value="1"/>
</dbReference>
<feature type="compositionally biased region" description="Polar residues" evidence="2">
    <location>
        <begin position="237"/>
        <end position="260"/>
    </location>
</feature>
<keyword evidence="5" id="KW-1185">Reference proteome</keyword>
<reference evidence="4" key="1">
    <citation type="submission" date="2018-04" db="EMBL/GenBank/DDBJ databases">
        <title>Whole genome sequencing of Hypsizygus marmoreus.</title>
        <authorList>
            <person name="Choi I.-G."/>
            <person name="Min B."/>
            <person name="Kim J.-G."/>
            <person name="Kim S."/>
            <person name="Oh Y.-L."/>
            <person name="Kong W.-S."/>
            <person name="Park H."/>
            <person name="Jeong J."/>
            <person name="Song E.-S."/>
        </authorList>
    </citation>
    <scope>NUCLEOTIDE SEQUENCE [LARGE SCALE GENOMIC DNA]</scope>
    <source>
        <strain evidence="4">51987-8</strain>
    </source>
</reference>
<keyword evidence="1" id="KW-0539">Nucleus</keyword>
<dbReference type="InterPro" id="IPR036910">
    <property type="entry name" value="HMG_box_dom_sf"/>
</dbReference>
<feature type="domain" description="HMG box" evidence="3">
    <location>
        <begin position="295"/>
        <end position="360"/>
    </location>
</feature>
<accession>A0A369JL75</accession>
<dbReference type="AlphaFoldDB" id="A0A369JL75"/>
<evidence type="ECO:0000256" key="1">
    <source>
        <dbReference type="PROSITE-ProRule" id="PRU00267"/>
    </source>
</evidence>
<protein>
    <recommendedName>
        <fullName evidence="3">HMG box domain-containing protein</fullName>
    </recommendedName>
</protein>
<evidence type="ECO:0000313" key="4">
    <source>
        <dbReference type="EMBL" id="RDB22939.1"/>
    </source>
</evidence>
<dbReference type="Gene3D" id="1.10.30.10">
    <property type="entry name" value="High mobility group box domain"/>
    <property type="match status" value="1"/>
</dbReference>
<keyword evidence="1" id="KW-0238">DNA-binding</keyword>
<organism evidence="4 5">
    <name type="scientific">Hypsizygus marmoreus</name>
    <name type="common">White beech mushroom</name>
    <name type="synonym">Agaricus marmoreus</name>
    <dbReference type="NCBI Taxonomy" id="39966"/>
    <lineage>
        <taxon>Eukaryota</taxon>
        <taxon>Fungi</taxon>
        <taxon>Dikarya</taxon>
        <taxon>Basidiomycota</taxon>
        <taxon>Agaricomycotina</taxon>
        <taxon>Agaricomycetes</taxon>
        <taxon>Agaricomycetidae</taxon>
        <taxon>Agaricales</taxon>
        <taxon>Tricholomatineae</taxon>
        <taxon>Lyophyllaceae</taxon>
        <taxon>Hypsizygus</taxon>
    </lineage>
</organism>
<dbReference type="SMART" id="SM00398">
    <property type="entry name" value="HMG"/>
    <property type="match status" value="1"/>
</dbReference>
<feature type="compositionally biased region" description="Pro residues" evidence="2">
    <location>
        <begin position="264"/>
        <end position="273"/>
    </location>
</feature>
<evidence type="ECO:0000313" key="5">
    <source>
        <dbReference type="Proteomes" id="UP000076154"/>
    </source>
</evidence>
<feature type="region of interest" description="Disordered" evidence="2">
    <location>
        <begin position="237"/>
        <end position="276"/>
    </location>
</feature>
<dbReference type="EMBL" id="LUEZ02000048">
    <property type="protein sequence ID" value="RDB22939.1"/>
    <property type="molecule type" value="Genomic_DNA"/>
</dbReference>
<proteinExistence type="predicted"/>
<comment type="caution">
    <text evidence="4">The sequence shown here is derived from an EMBL/GenBank/DDBJ whole genome shotgun (WGS) entry which is preliminary data.</text>
</comment>
<name>A0A369JL75_HYPMA</name>
<gene>
    <name evidence="4" type="ORF">Hypma_009886</name>
</gene>
<dbReference type="OrthoDB" id="6247875at2759"/>
<dbReference type="CDD" id="cd01389">
    <property type="entry name" value="HMG-box_ROX1-like"/>
    <property type="match status" value="1"/>
</dbReference>
<dbReference type="Proteomes" id="UP000076154">
    <property type="component" value="Unassembled WGS sequence"/>
</dbReference>
<evidence type="ECO:0000259" key="3">
    <source>
        <dbReference type="PROSITE" id="PS50118"/>
    </source>
</evidence>
<dbReference type="PROSITE" id="PS50118">
    <property type="entry name" value="HMG_BOX_2"/>
    <property type="match status" value="1"/>
</dbReference>
<dbReference type="GO" id="GO:0005634">
    <property type="term" value="C:nucleus"/>
    <property type="evidence" value="ECO:0007669"/>
    <property type="project" value="UniProtKB-UniRule"/>
</dbReference>
<dbReference type="InterPro" id="IPR009071">
    <property type="entry name" value="HMG_box_dom"/>
</dbReference>
<dbReference type="Pfam" id="PF00505">
    <property type="entry name" value="HMG_box"/>
    <property type="match status" value="1"/>
</dbReference>